<keyword evidence="3 9" id="KW-0032">Aminotransferase</keyword>
<evidence type="ECO:0000256" key="7">
    <source>
        <dbReference type="ARBA" id="ARBA00023163"/>
    </source>
</evidence>
<dbReference type="Gene3D" id="1.10.10.10">
    <property type="entry name" value="Winged helix-like DNA-binding domain superfamily/Winged helix DNA-binding domain"/>
    <property type="match status" value="1"/>
</dbReference>
<keyword evidence="5" id="KW-0805">Transcription regulation</keyword>
<dbReference type="SUPFAM" id="SSF53383">
    <property type="entry name" value="PLP-dependent transferases"/>
    <property type="match status" value="1"/>
</dbReference>
<comment type="cofactor">
    <cofactor evidence="1">
        <name>pyridoxal 5'-phosphate</name>
        <dbReference type="ChEBI" id="CHEBI:597326"/>
    </cofactor>
</comment>
<evidence type="ECO:0000256" key="5">
    <source>
        <dbReference type="ARBA" id="ARBA00023015"/>
    </source>
</evidence>
<reference evidence="9 10" key="1">
    <citation type="submission" date="2024-09" db="EMBL/GenBank/DDBJ databases">
        <authorList>
            <person name="Sun Q."/>
            <person name="Mori K."/>
        </authorList>
    </citation>
    <scope>NUCLEOTIDE SEQUENCE [LARGE SCALE GENOMIC DNA]</scope>
    <source>
        <strain evidence="9 10">CCM 4839</strain>
    </source>
</reference>
<feature type="domain" description="HTH gntR-type" evidence="8">
    <location>
        <begin position="10"/>
        <end position="78"/>
    </location>
</feature>
<dbReference type="PANTHER" id="PTHR46577">
    <property type="entry name" value="HTH-TYPE TRANSCRIPTIONAL REGULATORY PROTEIN GABR"/>
    <property type="match status" value="1"/>
</dbReference>
<evidence type="ECO:0000313" key="10">
    <source>
        <dbReference type="Proteomes" id="UP001589818"/>
    </source>
</evidence>
<evidence type="ECO:0000313" key="9">
    <source>
        <dbReference type="EMBL" id="MFC0390009.1"/>
    </source>
</evidence>
<dbReference type="EMBL" id="JBHLVF010000005">
    <property type="protein sequence ID" value="MFC0390009.1"/>
    <property type="molecule type" value="Genomic_DNA"/>
</dbReference>
<evidence type="ECO:0000256" key="1">
    <source>
        <dbReference type="ARBA" id="ARBA00001933"/>
    </source>
</evidence>
<dbReference type="CDD" id="cd07377">
    <property type="entry name" value="WHTH_GntR"/>
    <property type="match status" value="1"/>
</dbReference>
<dbReference type="InterPro" id="IPR036388">
    <property type="entry name" value="WH-like_DNA-bd_sf"/>
</dbReference>
<sequence>MLKVNRNDNRPIWKQLLDQAIHNITSGIWSPGELLIPSRELAHLVGVSRSTIQIVYEELLSRGYTVTSRRGGTRVSTWNQVSSSTKEIITHGPIPPSLPLLDSAIGQLHDWFRGKEHREVDIDFSPHEPYLDGQFQKNWRQSFLHASASMDLSSWTYGNPYGFTPLREQIQRYLSLERGIHIQTNQILLTSGAQHSIDLIAQSLLSEGDTVSVEDPGFPAAWMAMKYRRMNVVPVPVDEYGLVVERIHPQSKLIFVTPSHQCATGIVMSEPRRQQLLHKAVQEQIWIIEDDYDSEFRYRGEPLPTLISQEPNNTLYLMSFSKMIAPGIRISAIVGSVEAIAQLARVQELTYRHLPIMDQLTLTHFIKNGHFMRHMRRVRNVYRRRHEAMTKAIMASGLGERFTLSGVETGLHMLLEAEESYDEETVTKLALQKGIRVYPLGPYCLESNRKGWVLGFAKVDQASIEQGIHRLAELILFGHF</sequence>
<comment type="caution">
    <text evidence="9">The sequence shown here is derived from an EMBL/GenBank/DDBJ whole genome shotgun (WGS) entry which is preliminary data.</text>
</comment>
<evidence type="ECO:0000256" key="4">
    <source>
        <dbReference type="ARBA" id="ARBA00022898"/>
    </source>
</evidence>
<dbReference type="Pfam" id="PF00155">
    <property type="entry name" value="Aminotran_1_2"/>
    <property type="match status" value="1"/>
</dbReference>
<comment type="similarity">
    <text evidence="2">In the C-terminal section; belongs to the class-I pyridoxal-phosphate-dependent aminotransferase family.</text>
</comment>
<dbReference type="CDD" id="cd00609">
    <property type="entry name" value="AAT_like"/>
    <property type="match status" value="1"/>
</dbReference>
<dbReference type="RefSeq" id="WP_204822145.1">
    <property type="nucleotide sequence ID" value="NZ_JANHOF010000005.1"/>
</dbReference>
<dbReference type="Proteomes" id="UP001589818">
    <property type="component" value="Unassembled WGS sequence"/>
</dbReference>
<dbReference type="InterPro" id="IPR036390">
    <property type="entry name" value="WH_DNA-bd_sf"/>
</dbReference>
<keyword evidence="4" id="KW-0663">Pyridoxal phosphate</keyword>
<dbReference type="SMART" id="SM00345">
    <property type="entry name" value="HTH_GNTR"/>
    <property type="match status" value="1"/>
</dbReference>
<keyword evidence="6" id="KW-0238">DNA-binding</keyword>
<dbReference type="GO" id="GO:0008483">
    <property type="term" value="F:transaminase activity"/>
    <property type="evidence" value="ECO:0007669"/>
    <property type="project" value="UniProtKB-KW"/>
</dbReference>
<organism evidence="9 10">
    <name type="scientific">Paenibacillus mendelii</name>
    <dbReference type="NCBI Taxonomy" id="206163"/>
    <lineage>
        <taxon>Bacteria</taxon>
        <taxon>Bacillati</taxon>
        <taxon>Bacillota</taxon>
        <taxon>Bacilli</taxon>
        <taxon>Bacillales</taxon>
        <taxon>Paenibacillaceae</taxon>
        <taxon>Paenibacillus</taxon>
    </lineage>
</organism>
<dbReference type="InterPro" id="IPR015424">
    <property type="entry name" value="PyrdxlP-dep_Trfase"/>
</dbReference>
<dbReference type="SUPFAM" id="SSF46785">
    <property type="entry name" value="Winged helix' DNA-binding domain"/>
    <property type="match status" value="1"/>
</dbReference>
<proteinExistence type="inferred from homology"/>
<dbReference type="PROSITE" id="PS50949">
    <property type="entry name" value="HTH_GNTR"/>
    <property type="match status" value="1"/>
</dbReference>
<dbReference type="InterPro" id="IPR051446">
    <property type="entry name" value="HTH_trans_reg/aminotransferase"/>
</dbReference>
<evidence type="ECO:0000256" key="6">
    <source>
        <dbReference type="ARBA" id="ARBA00023125"/>
    </source>
</evidence>
<evidence type="ECO:0000256" key="2">
    <source>
        <dbReference type="ARBA" id="ARBA00005384"/>
    </source>
</evidence>
<evidence type="ECO:0000259" key="8">
    <source>
        <dbReference type="PROSITE" id="PS50949"/>
    </source>
</evidence>
<name>A0ABV6J2A8_9BACL</name>
<dbReference type="Pfam" id="PF00392">
    <property type="entry name" value="GntR"/>
    <property type="match status" value="1"/>
</dbReference>
<dbReference type="Gene3D" id="3.40.640.10">
    <property type="entry name" value="Type I PLP-dependent aspartate aminotransferase-like (Major domain)"/>
    <property type="match status" value="1"/>
</dbReference>
<accession>A0ABV6J2A8</accession>
<protein>
    <submittedName>
        <fullName evidence="9">PLP-dependent aminotransferase family protein</fullName>
    </submittedName>
</protein>
<keyword evidence="10" id="KW-1185">Reference proteome</keyword>
<dbReference type="InterPro" id="IPR000524">
    <property type="entry name" value="Tscrpt_reg_HTH_GntR"/>
</dbReference>
<keyword evidence="3 9" id="KW-0808">Transferase</keyword>
<evidence type="ECO:0000256" key="3">
    <source>
        <dbReference type="ARBA" id="ARBA00022576"/>
    </source>
</evidence>
<dbReference type="PANTHER" id="PTHR46577:SF1">
    <property type="entry name" value="HTH-TYPE TRANSCRIPTIONAL REGULATORY PROTEIN GABR"/>
    <property type="match status" value="1"/>
</dbReference>
<keyword evidence="7" id="KW-0804">Transcription</keyword>
<dbReference type="InterPro" id="IPR004839">
    <property type="entry name" value="Aminotransferase_I/II_large"/>
</dbReference>
<gene>
    <name evidence="9" type="ORF">ACFFJ8_01335</name>
</gene>
<dbReference type="InterPro" id="IPR015421">
    <property type="entry name" value="PyrdxlP-dep_Trfase_major"/>
</dbReference>